<dbReference type="InterPro" id="IPR052719">
    <property type="entry name" value="CvpA-like"/>
</dbReference>
<evidence type="ECO:0000256" key="2">
    <source>
        <dbReference type="ARBA" id="ARBA00022692"/>
    </source>
</evidence>
<gene>
    <name evidence="6" type="ORF">E6H05_09825</name>
</gene>
<reference evidence="6 7" key="1">
    <citation type="journal article" date="2019" name="Nat. Microbiol.">
        <title>Mediterranean grassland soil C-N compound turnover is dependent on rainfall and depth, and is mediated by genomically divergent microorganisms.</title>
        <authorList>
            <person name="Diamond S."/>
            <person name="Andeer P.F."/>
            <person name="Li Z."/>
            <person name="Crits-Christoph A."/>
            <person name="Burstein D."/>
            <person name="Anantharaman K."/>
            <person name="Lane K.R."/>
            <person name="Thomas B.C."/>
            <person name="Pan C."/>
            <person name="Northen T.R."/>
            <person name="Banfield J.F."/>
        </authorList>
    </citation>
    <scope>NUCLEOTIDE SEQUENCE [LARGE SCALE GENOMIC DNA]</scope>
    <source>
        <strain evidence="6">NP_8</strain>
    </source>
</reference>
<evidence type="ECO:0000256" key="3">
    <source>
        <dbReference type="ARBA" id="ARBA00022989"/>
    </source>
</evidence>
<feature type="transmembrane region" description="Helical" evidence="5">
    <location>
        <begin position="65"/>
        <end position="86"/>
    </location>
</feature>
<dbReference type="AlphaFoldDB" id="A0A537IPV2"/>
<sequence length="170" mass="17722">MTWIDWAIVSVVLFAALHGLRRGVIAAFLGAVGVIIAYLAASIWYRPVASLISEGTHLVPAWANAVAYGALLVSVYVLIGTVAAIIADSYGLSGPKRVLGLLAGAAKGTLLSAALLGLLLASPVGRRAEDDARKSALAPLALRVQQRGAQSLARVLPDSIHPFGAQEMRF</sequence>
<dbReference type="Pfam" id="PF02674">
    <property type="entry name" value="Colicin_V"/>
    <property type="match status" value="1"/>
</dbReference>
<evidence type="ECO:0000256" key="4">
    <source>
        <dbReference type="ARBA" id="ARBA00023136"/>
    </source>
</evidence>
<keyword evidence="2 5" id="KW-0812">Transmembrane</keyword>
<protein>
    <submittedName>
        <fullName evidence="6">CvpA family protein</fullName>
    </submittedName>
</protein>
<evidence type="ECO:0000313" key="7">
    <source>
        <dbReference type="Proteomes" id="UP000318834"/>
    </source>
</evidence>
<dbReference type="EMBL" id="VBAP01000072">
    <property type="protein sequence ID" value="TMI73361.1"/>
    <property type="molecule type" value="Genomic_DNA"/>
</dbReference>
<keyword evidence="4 5" id="KW-0472">Membrane</keyword>
<dbReference type="PANTHER" id="PTHR36926">
    <property type="entry name" value="COLICIN V PRODUCTION PROTEIN"/>
    <property type="match status" value="1"/>
</dbReference>
<dbReference type="Proteomes" id="UP000318834">
    <property type="component" value="Unassembled WGS sequence"/>
</dbReference>
<dbReference type="GO" id="GO:0016020">
    <property type="term" value="C:membrane"/>
    <property type="evidence" value="ECO:0007669"/>
    <property type="project" value="UniProtKB-SubCell"/>
</dbReference>
<dbReference type="GO" id="GO:0009403">
    <property type="term" value="P:toxin biosynthetic process"/>
    <property type="evidence" value="ECO:0007669"/>
    <property type="project" value="InterPro"/>
</dbReference>
<evidence type="ECO:0000256" key="1">
    <source>
        <dbReference type="ARBA" id="ARBA00004141"/>
    </source>
</evidence>
<accession>A0A537IPV2</accession>
<evidence type="ECO:0000313" key="6">
    <source>
        <dbReference type="EMBL" id="TMI73361.1"/>
    </source>
</evidence>
<evidence type="ECO:0000256" key="5">
    <source>
        <dbReference type="SAM" id="Phobius"/>
    </source>
</evidence>
<name>A0A537IPV2_9BACT</name>
<dbReference type="InterPro" id="IPR003825">
    <property type="entry name" value="Colicin-V_CvpA"/>
</dbReference>
<comment type="caution">
    <text evidence="6">The sequence shown here is derived from an EMBL/GenBank/DDBJ whole genome shotgun (WGS) entry which is preliminary data.</text>
</comment>
<keyword evidence="3 5" id="KW-1133">Transmembrane helix</keyword>
<comment type="subcellular location">
    <subcellularLocation>
        <location evidence="1">Membrane</location>
        <topology evidence="1">Multi-pass membrane protein</topology>
    </subcellularLocation>
</comment>
<feature type="transmembrane region" description="Helical" evidence="5">
    <location>
        <begin position="24"/>
        <end position="45"/>
    </location>
</feature>
<dbReference type="PANTHER" id="PTHR36926:SF1">
    <property type="entry name" value="COLICIN V PRODUCTION PROTEIN"/>
    <property type="match status" value="1"/>
</dbReference>
<feature type="transmembrane region" description="Helical" evidence="5">
    <location>
        <begin position="98"/>
        <end position="121"/>
    </location>
</feature>
<proteinExistence type="predicted"/>
<organism evidence="6 7">
    <name type="scientific">Candidatus Segetimicrobium genomatis</name>
    <dbReference type="NCBI Taxonomy" id="2569760"/>
    <lineage>
        <taxon>Bacteria</taxon>
        <taxon>Bacillati</taxon>
        <taxon>Candidatus Sysuimicrobiota</taxon>
        <taxon>Candidatus Sysuimicrobiia</taxon>
        <taxon>Candidatus Sysuimicrobiales</taxon>
        <taxon>Candidatus Segetimicrobiaceae</taxon>
        <taxon>Candidatus Segetimicrobium</taxon>
    </lineage>
</organism>